<sequence length="67" mass="7392">MLHPSSSHFQPSTLTSIVDCPQLRERLSCLPTWQPSWTSSAAACTSCTKLVCIFPSKASSNLPRREL</sequence>
<organism evidence="1 2">
    <name type="scientific">Pochonia chlamydosporia 170</name>
    <dbReference type="NCBI Taxonomy" id="1380566"/>
    <lineage>
        <taxon>Eukaryota</taxon>
        <taxon>Fungi</taxon>
        <taxon>Dikarya</taxon>
        <taxon>Ascomycota</taxon>
        <taxon>Pezizomycotina</taxon>
        <taxon>Sordariomycetes</taxon>
        <taxon>Hypocreomycetidae</taxon>
        <taxon>Hypocreales</taxon>
        <taxon>Clavicipitaceae</taxon>
        <taxon>Pochonia</taxon>
    </lineage>
</organism>
<dbReference type="AlphaFoldDB" id="A0A179G5L0"/>
<protein>
    <submittedName>
        <fullName evidence="1">Uncharacterized protein</fullName>
    </submittedName>
</protein>
<comment type="caution">
    <text evidence="1">The sequence shown here is derived from an EMBL/GenBank/DDBJ whole genome shotgun (WGS) entry which is preliminary data.</text>
</comment>
<reference evidence="1 2" key="1">
    <citation type="journal article" date="2016" name="PLoS Pathog.">
        <title>Biosynthesis of antibiotic leucinostatins in bio-control fungus Purpureocillium lilacinum and their inhibition on phytophthora revealed by genome mining.</title>
        <authorList>
            <person name="Wang G."/>
            <person name="Liu Z."/>
            <person name="Lin R."/>
            <person name="Li E."/>
            <person name="Mao Z."/>
            <person name="Ling J."/>
            <person name="Yang Y."/>
            <person name="Yin W.B."/>
            <person name="Xie B."/>
        </authorList>
    </citation>
    <scope>NUCLEOTIDE SEQUENCE [LARGE SCALE GENOMIC DNA]</scope>
    <source>
        <strain evidence="1">170</strain>
    </source>
</reference>
<keyword evidence="2" id="KW-1185">Reference proteome</keyword>
<proteinExistence type="predicted"/>
<dbReference type="EMBL" id="LSBJ02000001">
    <property type="protein sequence ID" value="OAQ73112.1"/>
    <property type="molecule type" value="Genomic_DNA"/>
</dbReference>
<evidence type="ECO:0000313" key="1">
    <source>
        <dbReference type="EMBL" id="OAQ73112.1"/>
    </source>
</evidence>
<accession>A0A179G5L0</accession>
<name>A0A179G5L0_METCM</name>
<dbReference type="RefSeq" id="XP_018149195.1">
    <property type="nucleotide sequence ID" value="XM_018293007.1"/>
</dbReference>
<dbReference type="Proteomes" id="UP000078397">
    <property type="component" value="Unassembled WGS sequence"/>
</dbReference>
<dbReference type="GeneID" id="28857001"/>
<gene>
    <name evidence="1" type="ORF">VFPPC_15254</name>
</gene>
<dbReference type="KEGG" id="pchm:VFPPC_15254"/>
<evidence type="ECO:0000313" key="2">
    <source>
        <dbReference type="Proteomes" id="UP000078397"/>
    </source>
</evidence>